<dbReference type="STRING" id="47427.A0A2H3CUD5"/>
<reference evidence="2" key="1">
    <citation type="journal article" date="2017" name="Nat. Ecol. Evol.">
        <title>Genome expansion and lineage-specific genetic innovations in the forest pathogenic fungi Armillaria.</title>
        <authorList>
            <person name="Sipos G."/>
            <person name="Prasanna A.N."/>
            <person name="Walter M.C."/>
            <person name="O'Connor E."/>
            <person name="Balint B."/>
            <person name="Krizsan K."/>
            <person name="Kiss B."/>
            <person name="Hess J."/>
            <person name="Varga T."/>
            <person name="Slot J."/>
            <person name="Riley R."/>
            <person name="Boka B."/>
            <person name="Rigling D."/>
            <person name="Barry K."/>
            <person name="Lee J."/>
            <person name="Mihaltcheva S."/>
            <person name="LaButti K."/>
            <person name="Lipzen A."/>
            <person name="Waldron R."/>
            <person name="Moloney N.M."/>
            <person name="Sperisen C."/>
            <person name="Kredics L."/>
            <person name="Vagvoelgyi C."/>
            <person name="Patrignani A."/>
            <person name="Fitzpatrick D."/>
            <person name="Nagy I."/>
            <person name="Doyle S."/>
            <person name="Anderson J.B."/>
            <person name="Grigoriev I.V."/>
            <person name="Gueldener U."/>
            <person name="Muensterkoetter M."/>
            <person name="Nagy L.G."/>
        </authorList>
    </citation>
    <scope>NUCLEOTIDE SEQUENCE [LARGE SCALE GENOMIC DNA]</scope>
    <source>
        <strain evidence="2">Ar21-2</strain>
    </source>
</reference>
<dbReference type="OrthoDB" id="3051482at2759"/>
<sequence>MTISTPVYAGFRSTTTLEPLPLSVRRLHLAFKFVGKHTEEKTLRSTVVVFPAIKELEIDGEGIEECWCFIVPHFKSLRVLIMRKPGIAQVKTAKEELDERLPLPMRARTRSTSFAFSHSGHSMVVSERARAARLANACPALQRVVFPNGVQWGRPSPSLPRSRSSPCLPFDGLFVKKIARDVVPPPPPRTVILSTEQRFMKAEECFDLNDSDDNDFLFFKPSPSRQSSSIQHCHEQVEVNVQGAGKMVMTLV</sequence>
<name>A0A2H3CUD5_ARMGA</name>
<proteinExistence type="predicted"/>
<keyword evidence="2" id="KW-1185">Reference proteome</keyword>
<evidence type="ECO:0000313" key="2">
    <source>
        <dbReference type="Proteomes" id="UP000217790"/>
    </source>
</evidence>
<dbReference type="EMBL" id="KZ293746">
    <property type="protein sequence ID" value="PBK80357.1"/>
    <property type="molecule type" value="Genomic_DNA"/>
</dbReference>
<evidence type="ECO:0000313" key="1">
    <source>
        <dbReference type="EMBL" id="PBK80357.1"/>
    </source>
</evidence>
<dbReference type="AlphaFoldDB" id="A0A2H3CUD5"/>
<dbReference type="Proteomes" id="UP000217790">
    <property type="component" value="Unassembled WGS sequence"/>
</dbReference>
<protein>
    <submittedName>
        <fullName evidence="1">Uncharacterized protein</fullName>
    </submittedName>
</protein>
<gene>
    <name evidence="1" type="ORF">ARMGADRAFT_78724</name>
</gene>
<accession>A0A2H3CUD5</accession>
<dbReference type="InParanoid" id="A0A2H3CUD5"/>
<organism evidence="1 2">
    <name type="scientific">Armillaria gallica</name>
    <name type="common">Bulbous honey fungus</name>
    <name type="synonym">Armillaria bulbosa</name>
    <dbReference type="NCBI Taxonomy" id="47427"/>
    <lineage>
        <taxon>Eukaryota</taxon>
        <taxon>Fungi</taxon>
        <taxon>Dikarya</taxon>
        <taxon>Basidiomycota</taxon>
        <taxon>Agaricomycotina</taxon>
        <taxon>Agaricomycetes</taxon>
        <taxon>Agaricomycetidae</taxon>
        <taxon>Agaricales</taxon>
        <taxon>Marasmiineae</taxon>
        <taxon>Physalacriaceae</taxon>
        <taxon>Armillaria</taxon>
    </lineage>
</organism>